<keyword evidence="1" id="KW-0479">Metal-binding</keyword>
<comment type="caution">
    <text evidence="4">The sequence shown here is derived from an EMBL/GenBank/DDBJ whole genome shotgun (WGS) entry which is preliminary data.</text>
</comment>
<keyword evidence="1" id="KW-0863">Zinc-finger</keyword>
<name>A0AAV0WW89_9HEMI</name>
<dbReference type="InterPro" id="IPR036875">
    <property type="entry name" value="Znf_CCHC_sf"/>
</dbReference>
<dbReference type="SMART" id="SM00343">
    <property type="entry name" value="ZnF_C2HC"/>
    <property type="match status" value="2"/>
</dbReference>
<proteinExistence type="predicted"/>
<reference evidence="4 5" key="1">
    <citation type="submission" date="2023-01" db="EMBL/GenBank/DDBJ databases">
        <authorList>
            <person name="Whitehead M."/>
        </authorList>
    </citation>
    <scope>NUCLEOTIDE SEQUENCE [LARGE SCALE GENOMIC DNA]</scope>
</reference>
<organism evidence="4 5">
    <name type="scientific">Macrosiphum euphorbiae</name>
    <name type="common">potato aphid</name>
    <dbReference type="NCBI Taxonomy" id="13131"/>
    <lineage>
        <taxon>Eukaryota</taxon>
        <taxon>Metazoa</taxon>
        <taxon>Ecdysozoa</taxon>
        <taxon>Arthropoda</taxon>
        <taxon>Hexapoda</taxon>
        <taxon>Insecta</taxon>
        <taxon>Pterygota</taxon>
        <taxon>Neoptera</taxon>
        <taxon>Paraneoptera</taxon>
        <taxon>Hemiptera</taxon>
        <taxon>Sternorrhyncha</taxon>
        <taxon>Aphidomorpha</taxon>
        <taxon>Aphidoidea</taxon>
        <taxon>Aphididae</taxon>
        <taxon>Macrosiphini</taxon>
        <taxon>Macrosiphum</taxon>
    </lineage>
</organism>
<dbReference type="GO" id="GO:0003676">
    <property type="term" value="F:nucleic acid binding"/>
    <property type="evidence" value="ECO:0007669"/>
    <property type="project" value="InterPro"/>
</dbReference>
<evidence type="ECO:0000256" key="2">
    <source>
        <dbReference type="SAM" id="MobiDB-lite"/>
    </source>
</evidence>
<dbReference type="GO" id="GO:0008270">
    <property type="term" value="F:zinc ion binding"/>
    <property type="evidence" value="ECO:0007669"/>
    <property type="project" value="UniProtKB-KW"/>
</dbReference>
<dbReference type="Proteomes" id="UP001160148">
    <property type="component" value="Unassembled WGS sequence"/>
</dbReference>
<evidence type="ECO:0000259" key="3">
    <source>
        <dbReference type="PROSITE" id="PS50158"/>
    </source>
</evidence>
<dbReference type="EMBL" id="CARXXK010000002">
    <property type="protein sequence ID" value="CAI6359871.1"/>
    <property type="molecule type" value="Genomic_DNA"/>
</dbReference>
<dbReference type="InterPro" id="IPR001878">
    <property type="entry name" value="Znf_CCHC"/>
</dbReference>
<feature type="region of interest" description="Disordered" evidence="2">
    <location>
        <begin position="132"/>
        <end position="168"/>
    </location>
</feature>
<feature type="region of interest" description="Disordered" evidence="2">
    <location>
        <begin position="1"/>
        <end position="35"/>
    </location>
</feature>
<evidence type="ECO:0000313" key="4">
    <source>
        <dbReference type="EMBL" id="CAI6359871.1"/>
    </source>
</evidence>
<feature type="domain" description="CCHC-type" evidence="3">
    <location>
        <begin position="349"/>
        <end position="365"/>
    </location>
</feature>
<evidence type="ECO:0000313" key="5">
    <source>
        <dbReference type="Proteomes" id="UP001160148"/>
    </source>
</evidence>
<dbReference type="SUPFAM" id="SSF57756">
    <property type="entry name" value="Retrovirus zinc finger-like domains"/>
    <property type="match status" value="1"/>
</dbReference>
<dbReference type="AlphaFoldDB" id="A0AAV0WW89"/>
<protein>
    <recommendedName>
        <fullName evidence="3">CCHC-type domain-containing protein</fullName>
    </recommendedName>
</protein>
<sequence>MSEEEGSCSRVNTTPVTNARKRKAGDSPPGQVPPSIAAEMSAITEYIRDCKAFMQDMQGTVKLGKKWIFVIEEFLAKIQTSSTNIAMEAAVISGKYQEARIEAADQYKNFEDIITRTQHDRTYARVVGPSTVVAPTSEPNDNFPAPTEVQRPRVRKKPQVSKERDKLEKAKKMPVKPVFIGIDEEVEMDHIWDAVKLATPKPRIDTCRTTSTGQIMVTSSDERTIQALRSMNEMVTETAPRKPRVRLKGIPRQYETDFIQESLIDQNSALDGISKEDVRSLFKCGPLSRDDCCDWVIEVTPEIHKIITGKRTFIGMVSTFPSTYINPPHCGKCLKVDHTINKCSETSFKCFHCAKPGHNKTDCPDKEKSPTCAQCGGQHKPLSTSCPTWIKRVRALQMRTQYDV</sequence>
<gene>
    <name evidence="4" type="ORF">MEUPH1_LOCUS15236</name>
</gene>
<evidence type="ECO:0000256" key="1">
    <source>
        <dbReference type="PROSITE-ProRule" id="PRU00047"/>
    </source>
</evidence>
<keyword evidence="1" id="KW-0862">Zinc</keyword>
<accession>A0AAV0WW89</accession>
<dbReference type="PROSITE" id="PS50158">
    <property type="entry name" value="ZF_CCHC"/>
    <property type="match status" value="1"/>
</dbReference>
<keyword evidence="5" id="KW-1185">Reference proteome</keyword>